<evidence type="ECO:0000256" key="5">
    <source>
        <dbReference type="ARBA" id="ARBA00022553"/>
    </source>
</evidence>
<dbReference type="AlphaFoldDB" id="I2GZC2"/>
<feature type="compositionally biased region" description="Low complexity" evidence="11">
    <location>
        <begin position="739"/>
        <end position="765"/>
    </location>
</feature>
<dbReference type="HOGENOM" id="CLU_000288_88_4_1"/>
<accession>I2GZC2</accession>
<dbReference type="InterPro" id="IPR008271">
    <property type="entry name" value="Ser/Thr_kinase_AS"/>
</dbReference>
<keyword evidence="6" id="KW-0808">Transferase</keyword>
<dbReference type="Proteomes" id="UP000002866">
    <property type="component" value="Chromosome 2"/>
</dbReference>
<feature type="binding site" evidence="10">
    <location>
        <position position="396"/>
    </location>
    <ligand>
        <name>ATP</name>
        <dbReference type="ChEBI" id="CHEBI:30616"/>
    </ligand>
</feature>
<evidence type="ECO:0000259" key="12">
    <source>
        <dbReference type="PROSITE" id="PS50011"/>
    </source>
</evidence>
<dbReference type="PANTHER" id="PTHR24058:SF17">
    <property type="entry name" value="HOMEODOMAIN INTERACTING PROTEIN KINASE, ISOFORM D"/>
    <property type="match status" value="1"/>
</dbReference>
<keyword evidence="14" id="KW-1185">Reference proteome</keyword>
<dbReference type="KEGG" id="tbl:TBLA_0B06510"/>
<dbReference type="InterPro" id="IPR000719">
    <property type="entry name" value="Prot_kinase_dom"/>
</dbReference>
<dbReference type="Gene3D" id="1.10.510.10">
    <property type="entry name" value="Transferase(Phosphotransferase) domain 1"/>
    <property type="match status" value="1"/>
</dbReference>
<dbReference type="FunFam" id="1.10.510.10:FF:000380">
    <property type="entry name" value="Serine/threonine-protein kinase ppk15"/>
    <property type="match status" value="1"/>
</dbReference>
<dbReference type="OrthoDB" id="9332038at2759"/>
<dbReference type="InterPro" id="IPR011009">
    <property type="entry name" value="Kinase-like_dom_sf"/>
</dbReference>
<keyword evidence="8" id="KW-0418">Kinase</keyword>
<dbReference type="GO" id="GO:0005737">
    <property type="term" value="C:cytoplasm"/>
    <property type="evidence" value="ECO:0007669"/>
    <property type="project" value="UniProtKB-SubCell"/>
</dbReference>
<dbReference type="SUPFAM" id="SSF56112">
    <property type="entry name" value="Protein kinase-like (PK-like)"/>
    <property type="match status" value="1"/>
</dbReference>
<evidence type="ECO:0000256" key="7">
    <source>
        <dbReference type="ARBA" id="ARBA00022741"/>
    </source>
</evidence>
<dbReference type="PROSITE" id="PS50011">
    <property type="entry name" value="PROTEIN_KINASE_DOM"/>
    <property type="match status" value="1"/>
</dbReference>
<name>I2GZC2_HENB6</name>
<dbReference type="PANTHER" id="PTHR24058">
    <property type="entry name" value="DUAL SPECIFICITY PROTEIN KINASE"/>
    <property type="match status" value="1"/>
</dbReference>
<evidence type="ECO:0000256" key="2">
    <source>
        <dbReference type="ARBA" id="ARBA00008867"/>
    </source>
</evidence>
<evidence type="ECO:0000256" key="11">
    <source>
        <dbReference type="SAM" id="MobiDB-lite"/>
    </source>
</evidence>
<feature type="compositionally biased region" description="Polar residues" evidence="11">
    <location>
        <begin position="1"/>
        <end position="12"/>
    </location>
</feature>
<dbReference type="GeneID" id="14494305"/>
<dbReference type="PROSITE" id="PS00107">
    <property type="entry name" value="PROTEIN_KINASE_ATP"/>
    <property type="match status" value="1"/>
</dbReference>
<feature type="compositionally biased region" description="Basic and acidic residues" evidence="11">
    <location>
        <begin position="80"/>
        <end position="90"/>
    </location>
</feature>
<dbReference type="EMBL" id="HE806317">
    <property type="protein sequence ID" value="CCH59474.1"/>
    <property type="molecule type" value="Genomic_DNA"/>
</dbReference>
<dbReference type="GO" id="GO:0004713">
    <property type="term" value="F:protein tyrosine kinase activity"/>
    <property type="evidence" value="ECO:0007669"/>
    <property type="project" value="TreeGrafter"/>
</dbReference>
<organism evidence="13 14">
    <name type="scientific">Henningerozyma blattae (strain ATCC 34711 / CBS 6284 / DSM 70876 / NBRC 10599 / NRRL Y-10934 / UCD 77-7)</name>
    <name type="common">Yeast</name>
    <name type="synonym">Tetrapisispora blattae</name>
    <dbReference type="NCBI Taxonomy" id="1071380"/>
    <lineage>
        <taxon>Eukaryota</taxon>
        <taxon>Fungi</taxon>
        <taxon>Dikarya</taxon>
        <taxon>Ascomycota</taxon>
        <taxon>Saccharomycotina</taxon>
        <taxon>Saccharomycetes</taxon>
        <taxon>Saccharomycetales</taxon>
        <taxon>Saccharomycetaceae</taxon>
        <taxon>Henningerozyma</taxon>
    </lineage>
</organism>
<evidence type="ECO:0000256" key="3">
    <source>
        <dbReference type="ARBA" id="ARBA00022490"/>
    </source>
</evidence>
<protein>
    <recommendedName>
        <fullName evidence="12">Protein kinase domain-containing protein</fullName>
    </recommendedName>
</protein>
<comment type="subcellular location">
    <subcellularLocation>
        <location evidence="1">Cytoplasm</location>
    </subcellularLocation>
</comment>
<dbReference type="FunCoup" id="I2GZC2">
    <property type="interactions" value="422"/>
</dbReference>
<comment type="similarity">
    <text evidence="2">Belongs to the protein kinase superfamily. CMGC Ser/Thr protein kinase family. MNB/DYRK subfamily.</text>
</comment>
<dbReference type="OMA" id="TRTVYTY"/>
<feature type="domain" description="Protein kinase" evidence="12">
    <location>
        <begin position="367"/>
        <end position="705"/>
    </location>
</feature>
<proteinExistence type="inferred from homology"/>
<evidence type="ECO:0000256" key="9">
    <source>
        <dbReference type="ARBA" id="ARBA00022840"/>
    </source>
</evidence>
<dbReference type="InParanoid" id="I2GZC2"/>
<dbReference type="SMART" id="SM00220">
    <property type="entry name" value="S_TKc"/>
    <property type="match status" value="1"/>
</dbReference>
<feature type="compositionally biased region" description="Polar residues" evidence="11">
    <location>
        <begin position="20"/>
        <end position="43"/>
    </location>
</feature>
<evidence type="ECO:0000256" key="4">
    <source>
        <dbReference type="ARBA" id="ARBA00022527"/>
    </source>
</evidence>
<keyword evidence="5" id="KW-0597">Phosphoprotein</keyword>
<reference evidence="13 14" key="1">
    <citation type="journal article" date="2011" name="Proc. Natl. Acad. Sci. U.S.A.">
        <title>Evolutionary erosion of yeast sex chromosomes by mating-type switching accidents.</title>
        <authorList>
            <person name="Gordon J.L."/>
            <person name="Armisen D."/>
            <person name="Proux-Wera E."/>
            <person name="Oheigeartaigh S.S."/>
            <person name="Byrne K.P."/>
            <person name="Wolfe K.H."/>
        </authorList>
    </citation>
    <scope>NUCLEOTIDE SEQUENCE [LARGE SCALE GENOMIC DNA]</scope>
    <source>
        <strain evidence="14">ATCC 34711 / CBS 6284 / DSM 70876 / NBRC 10599 / NRRL Y-10934 / UCD 77-7</strain>
    </source>
</reference>
<dbReference type="GO" id="GO:0004674">
    <property type="term" value="F:protein serine/threonine kinase activity"/>
    <property type="evidence" value="ECO:0007669"/>
    <property type="project" value="UniProtKB-KW"/>
</dbReference>
<dbReference type="Pfam" id="PF00069">
    <property type="entry name" value="Pkinase"/>
    <property type="match status" value="1"/>
</dbReference>
<dbReference type="eggNOG" id="KOG0667">
    <property type="taxonomic scope" value="Eukaryota"/>
</dbReference>
<dbReference type="GO" id="GO:0005634">
    <property type="term" value="C:nucleus"/>
    <property type="evidence" value="ECO:0007669"/>
    <property type="project" value="TreeGrafter"/>
</dbReference>
<evidence type="ECO:0000256" key="10">
    <source>
        <dbReference type="PROSITE-ProRule" id="PRU10141"/>
    </source>
</evidence>
<dbReference type="InterPro" id="IPR017441">
    <property type="entry name" value="Protein_kinase_ATP_BS"/>
</dbReference>
<evidence type="ECO:0000256" key="8">
    <source>
        <dbReference type="ARBA" id="ARBA00022777"/>
    </source>
</evidence>
<evidence type="ECO:0000256" key="1">
    <source>
        <dbReference type="ARBA" id="ARBA00004496"/>
    </source>
</evidence>
<dbReference type="RefSeq" id="XP_004178993.1">
    <property type="nucleotide sequence ID" value="XM_004178945.1"/>
</dbReference>
<dbReference type="InterPro" id="IPR050494">
    <property type="entry name" value="Ser_Thr_dual-spec_kinase"/>
</dbReference>
<dbReference type="GO" id="GO:0005524">
    <property type="term" value="F:ATP binding"/>
    <property type="evidence" value="ECO:0007669"/>
    <property type="project" value="UniProtKB-UniRule"/>
</dbReference>
<feature type="region of interest" description="Disordered" evidence="11">
    <location>
        <begin position="737"/>
        <end position="777"/>
    </location>
</feature>
<keyword evidence="3" id="KW-0963">Cytoplasm</keyword>
<evidence type="ECO:0000256" key="6">
    <source>
        <dbReference type="ARBA" id="ARBA00022679"/>
    </source>
</evidence>
<keyword evidence="9 10" id="KW-0067">ATP-binding</keyword>
<dbReference type="PROSITE" id="PS00108">
    <property type="entry name" value="PROTEIN_KINASE_ST"/>
    <property type="match status" value="1"/>
</dbReference>
<dbReference type="FunFam" id="3.30.200.20:FF:000087">
    <property type="entry name" value="Dual specificity tyrosine-phosphorylation-regulated kinase 1A"/>
    <property type="match status" value="1"/>
</dbReference>
<sequence>MENQTIQEYPENNSEEGAPNDTSYKTPLQHRGSQSYSHQQLHNGQRNSLTFINPWGSNLNGSSDLFMQSNQSLLSTSSENQRRPSMDDFKRRKSSIVIPPSRAPGINPYFYNIDTTATFNGDGTSDNFQQNQNIDANQQQKKIFADEKDLYVQALLDPSSGIYDPDAFYRRRSLAAPAFTSSMGSSSMNTANNTATTNASSYQLNEPISPSNVNFSLMPHGCGINSRQPNRTGSFRKLSAYGAPVQSTFKSTYREEYNLLQQPPLEIPQMTPCNSKSDLQPTLNKLPKYRRASLHSSTISPLVGLTKGLITTYSLCSSDFQYKTSKNPRRVLTKPNEGVANNGYDNVNSDYILYVNDVLGTEQNRKYLVLDILGQGTFGQVVKCQNILTKEIIAVKVVKSRMEYLNQSISEAKILELINQKIDPYDKHHFLRLHDTFVHKNHLCLVFELLSSNLYEILKQNRFHGLNLSIIKEFSKQLLESLAVLKCSKIVHCDLKPENILLSAPDKPEIKVIDFGSSCEERKTLYTYIQSRFYRSPEVILGIPYSTSIDMWSFGCIVAELFLGIPIFPGASEFNQITRIINSLDYPPSWMIDRGKNSAKYFSMIDANDMVDSDTSGLKYRLKTVDQFNKQFNAQEKPSKQYFKWDKLHDIIKNYRLPKHIQNHPELIENEMKERECLIHFLQGVLNINPLERWTPQQASMHPFITGQPFSKDWYPLGSLPSSSSIKDQSRDSNYILESGSSSVVSQRRSTLQESANNSNNVNAKSSDHAPKVGMEW</sequence>
<evidence type="ECO:0000313" key="13">
    <source>
        <dbReference type="EMBL" id="CCH59474.1"/>
    </source>
</evidence>
<keyword evidence="7 10" id="KW-0547">Nucleotide-binding</keyword>
<keyword evidence="4" id="KW-0723">Serine/threonine-protein kinase</keyword>
<evidence type="ECO:0000313" key="14">
    <source>
        <dbReference type="Proteomes" id="UP000002866"/>
    </source>
</evidence>
<gene>
    <name evidence="13" type="primary">TBLA0B06510</name>
    <name evidence="13" type="ORF">TBLA_0B06510</name>
</gene>
<feature type="region of interest" description="Disordered" evidence="11">
    <location>
        <begin position="1"/>
        <end position="43"/>
    </location>
</feature>
<feature type="region of interest" description="Disordered" evidence="11">
    <location>
        <begin position="72"/>
        <end position="92"/>
    </location>
</feature>
<dbReference type="STRING" id="1071380.I2GZC2"/>
<dbReference type="Gene3D" id="3.30.200.20">
    <property type="entry name" value="Phosphorylase Kinase, domain 1"/>
    <property type="match status" value="1"/>
</dbReference>